<evidence type="ECO:0000256" key="10">
    <source>
        <dbReference type="ARBA" id="ARBA00022914"/>
    </source>
</evidence>
<keyword evidence="8 15" id="KW-0812">Transmembrane</keyword>
<feature type="transmembrane region" description="Helical" evidence="15">
    <location>
        <begin position="61"/>
        <end position="79"/>
    </location>
</feature>
<evidence type="ECO:0000256" key="13">
    <source>
        <dbReference type="ARBA" id="ARBA00030934"/>
    </source>
</evidence>
<keyword evidence="10" id="KW-0476">Mercury</keyword>
<keyword evidence="5" id="KW-0475">Mercuric resistance</keyword>
<evidence type="ECO:0000256" key="5">
    <source>
        <dbReference type="ARBA" id="ARBA00022466"/>
    </source>
</evidence>
<evidence type="ECO:0000256" key="11">
    <source>
        <dbReference type="ARBA" id="ARBA00022989"/>
    </source>
</evidence>
<evidence type="ECO:0000256" key="4">
    <source>
        <dbReference type="ARBA" id="ARBA00022448"/>
    </source>
</evidence>
<sequence>MNDHDTPISRRSAPLANNADRGLLGLGGLGAALASVCCVLPFVLVMLGLGGAWLSNLHALYPYRWLFIGIAAVALFFAWRRLYRPQTECAEGEACAVPEVKRVYRVVFWVTSGLVALSAVAPYLIGAVLS</sequence>
<evidence type="ECO:0000256" key="15">
    <source>
        <dbReference type="SAM" id="Phobius"/>
    </source>
</evidence>
<gene>
    <name evidence="16" type="ORF">B1C78_00255</name>
</gene>
<organism evidence="16 17">
    <name type="scientific">Thioalkalivibrio denitrificans</name>
    <dbReference type="NCBI Taxonomy" id="108003"/>
    <lineage>
        <taxon>Bacteria</taxon>
        <taxon>Pseudomonadati</taxon>
        <taxon>Pseudomonadota</taxon>
        <taxon>Gammaproteobacteria</taxon>
        <taxon>Chromatiales</taxon>
        <taxon>Ectothiorhodospiraceae</taxon>
        <taxon>Thioalkalivibrio</taxon>
    </lineage>
</organism>
<dbReference type="Proteomes" id="UP000189462">
    <property type="component" value="Unassembled WGS sequence"/>
</dbReference>
<evidence type="ECO:0000256" key="2">
    <source>
        <dbReference type="ARBA" id="ARBA00008224"/>
    </source>
</evidence>
<keyword evidence="9" id="KW-0479">Metal-binding</keyword>
<keyword evidence="4" id="KW-0813">Transport</keyword>
<name>A0A1V3NVH7_9GAMM</name>
<evidence type="ECO:0000313" key="17">
    <source>
        <dbReference type="Proteomes" id="UP000189462"/>
    </source>
</evidence>
<reference evidence="16 17" key="1">
    <citation type="submission" date="2017-02" db="EMBL/GenBank/DDBJ databases">
        <title>Genomic diversity within the haloalkaliphilic genus Thioalkalivibrio.</title>
        <authorList>
            <person name="Ahn A.-C."/>
            <person name="Meier-Kolthoff J."/>
            <person name="Overmars L."/>
            <person name="Richter M."/>
            <person name="Woyke T."/>
            <person name="Sorokin D.Y."/>
            <person name="Muyzer G."/>
        </authorList>
    </citation>
    <scope>NUCLEOTIDE SEQUENCE [LARGE SCALE GENOMIC DNA]</scope>
    <source>
        <strain evidence="16 17">ALJD</strain>
    </source>
</reference>
<comment type="caution">
    <text evidence="16">The sequence shown here is derived from an EMBL/GenBank/DDBJ whole genome shotgun (WGS) entry which is preliminary data.</text>
</comment>
<comment type="subcellular location">
    <subcellularLocation>
        <location evidence="1">Cell inner membrane</location>
        <topology evidence="1">Multi-pass membrane protein</topology>
    </subcellularLocation>
</comment>
<protein>
    <recommendedName>
        <fullName evidence="3">Mercuric transport protein MerT</fullName>
    </recommendedName>
    <alternativeName>
        <fullName evidence="13">Mercury ion transport protein</fullName>
    </alternativeName>
</protein>
<keyword evidence="7" id="KW-0997">Cell inner membrane</keyword>
<keyword evidence="12 15" id="KW-0472">Membrane</keyword>
<feature type="transmembrane region" description="Helical" evidence="15">
    <location>
        <begin position="106"/>
        <end position="125"/>
    </location>
</feature>
<keyword evidence="17" id="KW-1185">Reference proteome</keyword>
<evidence type="ECO:0000256" key="9">
    <source>
        <dbReference type="ARBA" id="ARBA00022723"/>
    </source>
</evidence>
<evidence type="ECO:0000256" key="3">
    <source>
        <dbReference type="ARBA" id="ARBA00017053"/>
    </source>
</evidence>
<dbReference type="OrthoDB" id="9813737at2"/>
<evidence type="ECO:0000256" key="6">
    <source>
        <dbReference type="ARBA" id="ARBA00022475"/>
    </source>
</evidence>
<dbReference type="Gene3D" id="1.10.287.910">
    <property type="entry name" value="bacterial mercury transporter, merf"/>
    <property type="match status" value="1"/>
</dbReference>
<evidence type="ECO:0000256" key="14">
    <source>
        <dbReference type="ARBA" id="ARBA00045720"/>
    </source>
</evidence>
<accession>A0A1V3NVH7</accession>
<evidence type="ECO:0000313" key="16">
    <source>
        <dbReference type="EMBL" id="OOG28812.1"/>
    </source>
</evidence>
<feature type="transmembrane region" description="Helical" evidence="15">
    <location>
        <begin position="21"/>
        <end position="49"/>
    </location>
</feature>
<evidence type="ECO:0000256" key="7">
    <source>
        <dbReference type="ARBA" id="ARBA00022519"/>
    </source>
</evidence>
<keyword evidence="11 15" id="KW-1133">Transmembrane helix</keyword>
<dbReference type="AlphaFoldDB" id="A0A1V3NVH7"/>
<comment type="similarity">
    <text evidence="2">Belongs to the MerT family.</text>
</comment>
<dbReference type="GO" id="GO:0046872">
    <property type="term" value="F:metal ion binding"/>
    <property type="evidence" value="ECO:0007669"/>
    <property type="project" value="UniProtKB-KW"/>
</dbReference>
<proteinExistence type="inferred from homology"/>
<keyword evidence="6" id="KW-1003">Cell membrane</keyword>
<dbReference type="Pfam" id="PF02411">
    <property type="entry name" value="MerT"/>
    <property type="match status" value="1"/>
</dbReference>
<evidence type="ECO:0000256" key="1">
    <source>
        <dbReference type="ARBA" id="ARBA00004429"/>
    </source>
</evidence>
<evidence type="ECO:0000256" key="8">
    <source>
        <dbReference type="ARBA" id="ARBA00022692"/>
    </source>
</evidence>
<comment type="function">
    <text evidence="14">Involved in mercury resistance. Probably transfers a mercuric ion from the periplasmic Hg(2+)-binding protein MerP to the cytoplasmic mercuric reductase MerA.</text>
</comment>
<dbReference type="EMBL" id="MVBK01000001">
    <property type="protein sequence ID" value="OOG28812.1"/>
    <property type="molecule type" value="Genomic_DNA"/>
</dbReference>
<dbReference type="STRING" id="108003.B1C78_00255"/>
<evidence type="ECO:0000256" key="12">
    <source>
        <dbReference type="ARBA" id="ARBA00023136"/>
    </source>
</evidence>
<dbReference type="GO" id="GO:0005886">
    <property type="term" value="C:plasma membrane"/>
    <property type="evidence" value="ECO:0007669"/>
    <property type="project" value="UniProtKB-SubCell"/>
</dbReference>
<dbReference type="GO" id="GO:0015097">
    <property type="term" value="F:mercury ion transmembrane transporter activity"/>
    <property type="evidence" value="ECO:0007669"/>
    <property type="project" value="InterPro"/>
</dbReference>
<dbReference type="InterPro" id="IPR003457">
    <property type="entry name" value="Transprt_MerT"/>
</dbReference>
<dbReference type="RefSeq" id="WP_077277144.1">
    <property type="nucleotide sequence ID" value="NZ_MVBK01000001.1"/>
</dbReference>